<dbReference type="RefSeq" id="WP_119792149.1">
    <property type="nucleotide sequence ID" value="NZ_QYZD01000004.1"/>
</dbReference>
<evidence type="ECO:0000259" key="1">
    <source>
        <dbReference type="Pfam" id="PF03496"/>
    </source>
</evidence>
<dbReference type="PRINTS" id="PR01390">
    <property type="entry name" value="BINARYTOXINA"/>
</dbReference>
<protein>
    <submittedName>
        <fullName evidence="2">ADP-ribosyltransferase</fullName>
    </submittedName>
</protein>
<dbReference type="GO" id="GO:0005576">
    <property type="term" value="C:extracellular region"/>
    <property type="evidence" value="ECO:0007669"/>
    <property type="project" value="InterPro"/>
</dbReference>
<dbReference type="EMBL" id="QYZD01000004">
    <property type="protein sequence ID" value="RJG25199.1"/>
    <property type="molecule type" value="Genomic_DNA"/>
</dbReference>
<dbReference type="GO" id="GO:0016740">
    <property type="term" value="F:transferase activity"/>
    <property type="evidence" value="ECO:0007669"/>
    <property type="project" value="UniProtKB-KW"/>
</dbReference>
<dbReference type="Gene3D" id="3.90.176.10">
    <property type="entry name" value="Toxin ADP-ribosyltransferase, Chain A, domain 1"/>
    <property type="match status" value="1"/>
</dbReference>
<feature type="domain" description="ADP ribosyltransferase" evidence="1">
    <location>
        <begin position="11"/>
        <end position="202"/>
    </location>
</feature>
<dbReference type="Proteomes" id="UP000266177">
    <property type="component" value="Unassembled WGS sequence"/>
</dbReference>
<gene>
    <name evidence="2" type="ORF">DQX05_07015</name>
</gene>
<organism evidence="2 3">
    <name type="scientific">Paenibacillus thiaminolyticus</name>
    <name type="common">Bacillus thiaminolyticus</name>
    <dbReference type="NCBI Taxonomy" id="49283"/>
    <lineage>
        <taxon>Bacteria</taxon>
        <taxon>Bacillati</taxon>
        <taxon>Bacillota</taxon>
        <taxon>Bacilli</taxon>
        <taxon>Bacillales</taxon>
        <taxon>Paenibacillaceae</taxon>
        <taxon>Paenibacillus</taxon>
    </lineage>
</organism>
<proteinExistence type="predicted"/>
<dbReference type="InterPro" id="IPR016013">
    <property type="entry name" value="Binary_toxinA_clost-typ"/>
</dbReference>
<keyword evidence="2" id="KW-0808">Transferase</keyword>
<comment type="caution">
    <text evidence="2">The sequence shown here is derived from an EMBL/GenBank/DDBJ whole genome shotgun (WGS) entry which is preliminary data.</text>
</comment>
<sequence length="203" mass="23173">MIDFRIDTVKAKKWGEKKYSRWKSVLTENEKIQITDYTKNASPINSYLRENNGNLGANPNMDKKIELMDKALNKSKLNDTITVYRGTDGIIFGEEFQTTLMKGNKVNEEVARKIRGQFQGTELLERGYLSTSIVLGNNFLARNVLIELKVPKGESAGYVDPISYFPGQLEMLLPRNTQYYIDNIRTIVNGGSQRLKVEARIIK</sequence>
<name>A0A3A3GPZ5_PANTH</name>
<dbReference type="Pfam" id="PF03496">
    <property type="entry name" value="ADPrib_exo_Tox"/>
    <property type="match status" value="1"/>
</dbReference>
<reference evidence="2 3" key="1">
    <citation type="submission" date="2018-09" db="EMBL/GenBank/DDBJ databases">
        <title>Paenibacillus SK2017-BO5.</title>
        <authorList>
            <person name="Piskunova J.V."/>
            <person name="Dubiley S.A."/>
            <person name="Severinov K.V."/>
        </authorList>
    </citation>
    <scope>NUCLEOTIDE SEQUENCE [LARGE SCALE GENOMIC DNA]</scope>
    <source>
        <strain evidence="2 3">BO5</strain>
    </source>
</reference>
<evidence type="ECO:0000313" key="2">
    <source>
        <dbReference type="EMBL" id="RJG25199.1"/>
    </source>
</evidence>
<dbReference type="PROSITE" id="PS51996">
    <property type="entry name" value="TR_MART"/>
    <property type="match status" value="1"/>
</dbReference>
<accession>A0A3A3GPZ5</accession>
<dbReference type="InterPro" id="IPR003540">
    <property type="entry name" value="ADP-ribosyltransferase"/>
</dbReference>
<evidence type="ECO:0000313" key="3">
    <source>
        <dbReference type="Proteomes" id="UP000266177"/>
    </source>
</evidence>
<dbReference type="OrthoDB" id="2637868at2"/>
<dbReference type="AlphaFoldDB" id="A0A3A3GPZ5"/>
<dbReference type="SUPFAM" id="SSF56399">
    <property type="entry name" value="ADP-ribosylation"/>
    <property type="match status" value="1"/>
</dbReference>